<dbReference type="InterPro" id="IPR027417">
    <property type="entry name" value="P-loop_NTPase"/>
</dbReference>
<dbReference type="Gene3D" id="3.40.50.10810">
    <property type="entry name" value="Tandem AAA-ATPase domain"/>
    <property type="match status" value="1"/>
</dbReference>
<dbReference type="GO" id="GO:0005524">
    <property type="term" value="F:ATP binding"/>
    <property type="evidence" value="ECO:0007669"/>
    <property type="project" value="InterPro"/>
</dbReference>
<evidence type="ECO:0000313" key="4">
    <source>
        <dbReference type="EMBL" id="CAG8952695.1"/>
    </source>
</evidence>
<dbReference type="AlphaFoldDB" id="A0A9N9KV48"/>
<dbReference type="PANTHER" id="PTHR10799">
    <property type="entry name" value="SNF2/RAD54 HELICASE FAMILY"/>
    <property type="match status" value="1"/>
</dbReference>
<protein>
    <recommendedName>
        <fullName evidence="3">Helicase ATP-binding domain-containing protein</fullName>
    </recommendedName>
</protein>
<dbReference type="SMART" id="SM00487">
    <property type="entry name" value="DEXDc"/>
    <property type="match status" value="1"/>
</dbReference>
<dbReference type="InterPro" id="IPR014001">
    <property type="entry name" value="Helicase_ATP-bd"/>
</dbReference>
<organism evidence="4 5">
    <name type="scientific">Hymenoscyphus fraxineus</name>
    <dbReference type="NCBI Taxonomy" id="746836"/>
    <lineage>
        <taxon>Eukaryota</taxon>
        <taxon>Fungi</taxon>
        <taxon>Dikarya</taxon>
        <taxon>Ascomycota</taxon>
        <taxon>Pezizomycotina</taxon>
        <taxon>Leotiomycetes</taxon>
        <taxon>Helotiales</taxon>
        <taxon>Helotiaceae</taxon>
        <taxon>Hymenoscyphus</taxon>
    </lineage>
</organism>
<dbReference type="PROSITE" id="PS51192">
    <property type="entry name" value="HELICASE_ATP_BIND_1"/>
    <property type="match status" value="1"/>
</dbReference>
<dbReference type="EMBL" id="CAJVRL010000047">
    <property type="protein sequence ID" value="CAG8952695.1"/>
    <property type="molecule type" value="Genomic_DNA"/>
</dbReference>
<dbReference type="InterPro" id="IPR000330">
    <property type="entry name" value="SNF2_N"/>
</dbReference>
<dbReference type="OrthoDB" id="4170557at2759"/>
<evidence type="ECO:0000313" key="5">
    <source>
        <dbReference type="Proteomes" id="UP000696280"/>
    </source>
</evidence>
<name>A0A9N9KV48_9HELO</name>
<gene>
    <name evidence="4" type="ORF">HYFRA_00008938</name>
</gene>
<accession>A0A9N9KV48</accession>
<evidence type="ECO:0000256" key="2">
    <source>
        <dbReference type="ARBA" id="ARBA00022840"/>
    </source>
</evidence>
<comment type="caution">
    <text evidence="4">The sequence shown here is derived from an EMBL/GenBank/DDBJ whole genome shotgun (WGS) entry which is preliminary data.</text>
</comment>
<keyword evidence="5" id="KW-1185">Reference proteome</keyword>
<evidence type="ECO:0000256" key="1">
    <source>
        <dbReference type="ARBA" id="ARBA00022741"/>
    </source>
</evidence>
<dbReference type="Proteomes" id="UP000696280">
    <property type="component" value="Unassembled WGS sequence"/>
</dbReference>
<sequence>MDYGLLCENFIASISLEGLFGSWGQRRGRVLRKDTLQISMRKWDDLTPLGFAETWHRLTGPDSYIVPRRANPWDCKCVRSRREYWNPDSLEETLELVTSQRPEDKAIWDFLQEPAGSREDFKHDRRDPDPDPLVEEIEGIAGTSDTIKYEPFLPITKEETTRYRQAMEFPDGHSDAGDAIPRKPYIHIKSLEWHGRYSGYVMGSRPCRPIRWVGKDHQAHGVIAAVNSETIADATTANRSGFGDKPILIIVPLTSMSDWAEDFRKTLGSQFKLHEYLKGKPMLKRKQLLDMTARDVIITIIEFFNLKHGPSAIEKSHGSRSGRPTMYEGGYGENELTDCFSLLILDEAHEFKSVKSTYFKAVRNLRAQHRMLLTGTPIHNDLRDLEGVMGVLQSHDVWDRFLQHDRKEDPFEIADESVRNTLICKSEGAAWIKAKKYPTDDDKGGLIRQIYKACLLRRTYATTVEGRRVADELLPHKKVTVHLRYTGRTKDIATSIRDMYMSGEKQPVGQARNFRYLCHAATFLGLAGIQKLLGTCQRLQKADFGQLVKTLEKDTDNTLLKSKANNGPKLRYLCYAIAITVVAREEKVVDWNDWPWVQLLVERFLWATGGLKAIYANMSRKERDRSLRHGHKLQLSFHTSIMLEPAIPRAIGKQAQCRVVRSGQKHPQLVLCAYQIGSINHWQTINQLKKSFAETMVPTNEASRFPLVEDHDLENTDAAYEDFVQYLIGGDNGTITL</sequence>
<dbReference type="Pfam" id="PF00176">
    <property type="entry name" value="SNF2-rel_dom"/>
    <property type="match status" value="1"/>
</dbReference>
<reference evidence="4" key="1">
    <citation type="submission" date="2021-07" db="EMBL/GenBank/DDBJ databases">
        <authorList>
            <person name="Durling M."/>
        </authorList>
    </citation>
    <scope>NUCLEOTIDE SEQUENCE</scope>
</reference>
<keyword evidence="1" id="KW-0547">Nucleotide-binding</keyword>
<proteinExistence type="predicted"/>
<dbReference type="SUPFAM" id="SSF52540">
    <property type="entry name" value="P-loop containing nucleoside triphosphate hydrolases"/>
    <property type="match status" value="2"/>
</dbReference>
<keyword evidence="2" id="KW-0067">ATP-binding</keyword>
<dbReference type="InterPro" id="IPR038718">
    <property type="entry name" value="SNF2-like_sf"/>
</dbReference>
<feature type="domain" description="Helicase ATP-binding" evidence="3">
    <location>
        <begin position="213"/>
        <end position="395"/>
    </location>
</feature>
<evidence type="ECO:0000259" key="3">
    <source>
        <dbReference type="PROSITE" id="PS51192"/>
    </source>
</evidence>